<name>A0A075GKU8_9EURY</name>
<dbReference type="AlphaFoldDB" id="A0A075GKU8"/>
<feature type="region of interest" description="Disordered" evidence="1">
    <location>
        <begin position="234"/>
        <end position="266"/>
    </location>
</feature>
<dbReference type="EMBL" id="KF900652">
    <property type="protein sequence ID" value="AIF02492.1"/>
    <property type="molecule type" value="Genomic_DNA"/>
</dbReference>
<feature type="region of interest" description="Disordered" evidence="1">
    <location>
        <begin position="1"/>
        <end position="20"/>
    </location>
</feature>
<protein>
    <submittedName>
        <fullName evidence="2">Uncharacterized protein</fullName>
    </submittedName>
</protein>
<reference evidence="2" key="1">
    <citation type="journal article" date="2014" name="Genome Biol. Evol.">
        <title>Pangenome evidence for extensive interdomain horizontal transfer affecting lineage core and shell genes in uncultured planktonic thaumarchaeota and euryarchaeota.</title>
        <authorList>
            <person name="Deschamps P."/>
            <person name="Zivanovic Y."/>
            <person name="Moreira D."/>
            <person name="Rodriguez-Valera F."/>
            <person name="Lopez-Garcia P."/>
        </authorList>
    </citation>
    <scope>NUCLEOTIDE SEQUENCE</scope>
</reference>
<sequence>MQREIGRVEMSGEGGESKRVSTAQLQAIENQLFSLVRQQAKQNHPIELPRPDFWAQVSTLLANIDIELAEVGKSEGWSVKAQNLSRRQGNVRRSVADLTQHRLTAFVRHASTNNLASAPYGDVLGEEKSPLNPLDWQRHDAAERAFYEGLNSLIEKYKHHVSWNVLQKGLVGETEQNPIVEQGTIQLDSFVKDEGGITGQGPPKVVVKEVESQPYEDPDEDEEQRIAKMSAYPTSGMVKPDVTSKEDSHPTESVLAEEKEDSTDAASEGMIRIKMLTDLPTSIMDSNGNELELMQGDVEFCETDFATGLIAAGFAEDASIA</sequence>
<evidence type="ECO:0000256" key="1">
    <source>
        <dbReference type="SAM" id="MobiDB-lite"/>
    </source>
</evidence>
<accession>A0A075GKU8</accession>
<evidence type="ECO:0000313" key="2">
    <source>
        <dbReference type="EMBL" id="AIF02492.1"/>
    </source>
</evidence>
<organism evidence="2">
    <name type="scientific">uncultured marine group II/III euryarchaeote KM3_157_F03</name>
    <dbReference type="NCBI Taxonomy" id="1457904"/>
    <lineage>
        <taxon>Archaea</taxon>
        <taxon>Methanobacteriati</taxon>
        <taxon>Methanobacteriota</taxon>
        <taxon>environmental samples</taxon>
    </lineage>
</organism>
<proteinExistence type="predicted"/>